<evidence type="ECO:0000256" key="1">
    <source>
        <dbReference type="ARBA" id="ARBA00001917"/>
    </source>
</evidence>
<dbReference type="OrthoDB" id="9783470at2"/>
<evidence type="ECO:0000256" key="2">
    <source>
        <dbReference type="ARBA" id="ARBA00007118"/>
    </source>
</evidence>
<dbReference type="CDD" id="cd02151">
    <property type="entry name" value="nitroreductase"/>
    <property type="match status" value="1"/>
</dbReference>
<evidence type="ECO:0000313" key="7">
    <source>
        <dbReference type="EMBL" id="AQS60435.1"/>
    </source>
</evidence>
<protein>
    <submittedName>
        <fullName evidence="7">NAD(P)H-dependent dehydrogenase/reductase</fullName>
    </submittedName>
</protein>
<keyword evidence="3" id="KW-0285">Flavoprotein</keyword>
<dbReference type="PANTHER" id="PTHR43673">
    <property type="entry name" value="NAD(P)H NITROREDUCTASE YDGI-RELATED"/>
    <property type="match status" value="1"/>
</dbReference>
<evidence type="ECO:0000256" key="3">
    <source>
        <dbReference type="ARBA" id="ARBA00022630"/>
    </source>
</evidence>
<comment type="cofactor">
    <cofactor evidence="1">
        <name>FMN</name>
        <dbReference type="ChEBI" id="CHEBI:58210"/>
    </cofactor>
</comment>
<dbReference type="STRING" id="1833852.B0537_00210"/>
<keyword evidence="4" id="KW-0288">FMN</keyword>
<organism evidence="7 8">
    <name type="scientific">Desulforamulus ferrireducens</name>
    <dbReference type="NCBI Taxonomy" id="1833852"/>
    <lineage>
        <taxon>Bacteria</taxon>
        <taxon>Bacillati</taxon>
        <taxon>Bacillota</taxon>
        <taxon>Clostridia</taxon>
        <taxon>Eubacteriales</taxon>
        <taxon>Peptococcaceae</taxon>
        <taxon>Desulforamulus</taxon>
    </lineage>
</organism>
<dbReference type="GO" id="GO:0016491">
    <property type="term" value="F:oxidoreductase activity"/>
    <property type="evidence" value="ECO:0007669"/>
    <property type="project" value="UniProtKB-KW"/>
</dbReference>
<dbReference type="InterPro" id="IPR000415">
    <property type="entry name" value="Nitroreductase-like"/>
</dbReference>
<dbReference type="Gene3D" id="3.40.109.10">
    <property type="entry name" value="NADH Oxidase"/>
    <property type="match status" value="1"/>
</dbReference>
<dbReference type="AlphaFoldDB" id="A0A1S6J090"/>
<dbReference type="Proteomes" id="UP000189464">
    <property type="component" value="Chromosome"/>
</dbReference>
<reference evidence="7 8" key="1">
    <citation type="journal article" date="2016" name="Int. J. Syst. Evol. Microbiol.">
        <title>Desulfotomaculum ferrireducens sp. nov., a moderately thermophilic sulfate-reducing and dissimilatory Fe(III)-reducing bacterium isolated from compost.</title>
        <authorList>
            <person name="Yang G."/>
            <person name="Guo J."/>
            <person name="Zhuang L."/>
            <person name="Yuan Y."/>
            <person name="Zhou S."/>
        </authorList>
    </citation>
    <scope>NUCLEOTIDE SEQUENCE [LARGE SCALE GENOMIC DNA]</scope>
    <source>
        <strain evidence="7 8">GSS09</strain>
    </source>
</reference>
<gene>
    <name evidence="7" type="ORF">B0537_00210</name>
</gene>
<dbReference type="SUPFAM" id="SSF55469">
    <property type="entry name" value="FMN-dependent nitroreductase-like"/>
    <property type="match status" value="1"/>
</dbReference>
<comment type="similarity">
    <text evidence="2">Belongs to the nitroreductase family.</text>
</comment>
<name>A0A1S6J090_9FIRM</name>
<dbReference type="KEGG" id="dfg:B0537_00210"/>
<keyword evidence="8" id="KW-1185">Reference proteome</keyword>
<feature type="domain" description="Nitroreductase" evidence="6">
    <location>
        <begin position="6"/>
        <end position="150"/>
    </location>
</feature>
<accession>A0A1S6J090</accession>
<dbReference type="Pfam" id="PF00881">
    <property type="entry name" value="Nitroreductase"/>
    <property type="match status" value="1"/>
</dbReference>
<dbReference type="InterPro" id="IPR029479">
    <property type="entry name" value="Nitroreductase"/>
</dbReference>
<evidence type="ECO:0000256" key="5">
    <source>
        <dbReference type="ARBA" id="ARBA00023002"/>
    </source>
</evidence>
<dbReference type="PANTHER" id="PTHR43673:SF2">
    <property type="entry name" value="NITROREDUCTASE"/>
    <property type="match status" value="1"/>
</dbReference>
<sequence>MMLTLLKKRRSIRKYKNQEVETEKINQLLQGALLAPSSRSLDPWEFIVVTDKQLLQQLARAKQAGSSFLKQAPLAIVVLANPQVCDVWIEDTSIATILIQLVAESLGLGSCWIQIRERKHSEDMSSEEYVRRVLNIPEEMKVEAIVSIGYPAETKAPRREEELKYHKVFINGYPKPYDFQK</sequence>
<keyword evidence="5" id="KW-0560">Oxidoreductase</keyword>
<dbReference type="EMBL" id="CP019698">
    <property type="protein sequence ID" value="AQS60435.1"/>
    <property type="molecule type" value="Genomic_DNA"/>
</dbReference>
<evidence type="ECO:0000259" key="6">
    <source>
        <dbReference type="Pfam" id="PF00881"/>
    </source>
</evidence>
<evidence type="ECO:0000256" key="4">
    <source>
        <dbReference type="ARBA" id="ARBA00022643"/>
    </source>
</evidence>
<proteinExistence type="inferred from homology"/>
<evidence type="ECO:0000313" key="8">
    <source>
        <dbReference type="Proteomes" id="UP000189464"/>
    </source>
</evidence>